<keyword evidence="5" id="KW-1185">Reference proteome</keyword>
<name>A0A428TNZ7_9HYPO</name>
<dbReference type="GO" id="GO:0005634">
    <property type="term" value="C:nucleus"/>
    <property type="evidence" value="ECO:0007669"/>
    <property type="project" value="UniProtKB-SubCell"/>
</dbReference>
<reference evidence="4 5" key="1">
    <citation type="submission" date="2017-06" db="EMBL/GenBank/DDBJ databases">
        <title>Cmopartive genomic analysis of Ambrosia Fusariam Clade fungi.</title>
        <authorList>
            <person name="Stajich J.E."/>
            <person name="Carrillo J."/>
            <person name="Kijimoto T."/>
            <person name="Eskalen A."/>
            <person name="O'Donnell K."/>
            <person name="Kasson M."/>
        </authorList>
    </citation>
    <scope>NUCLEOTIDE SEQUENCE [LARGE SCALE GENOMIC DNA]</scope>
    <source>
        <strain evidence="4 5">NRRL 20438</strain>
    </source>
</reference>
<sequence length="712" mass="79111">MPANTEEVPPRHRQLLQSLTACLEKHQSNSTTALPGFDSALRAPATSVSAAFQKAGFWPWLAYWLSTSRDGQVERSLSQLSDLDLQLVIDKLTPVQPHGQLLVRVQAALNDSSRARYRRGQLQRLGIEIPPQVLLESDPAPSPSEPPCSPPSLEPHRPTPASELDIIPSLHVANAPKRRRVEPSHQDTYQPLGTVENTATSPMISDAGEPEQVSDITLARHEAICQLPVFKPVWGFETAYPEAKHIPLVLGQYLCRITSRSDTQACLMVSIPKDPSQDGRLVLDIRAEEVELLTAKLFQVRIRTRNHRRSIEFESGATMKIPDCAALSESDTSTWHDLFGAQVAEAMMYSGMRFREISIGEVLSDCSSVQIPAGAECPARLCLVMDTKRLANSTFTPSSVKAPLDVNDDELVAGFEVPISRNGPTPMSYLLLKFDLYGLCTRICSEVFGSLRAPSYDAIQALDSEISALQEVLNYKYLFDTTLPVHHAVQLNILFGYSHQLTLLLHRPILRQRTADMRYSGENLLRSQRKCIESSQALLIIHRTLYEDAMFRPYQWYNRGLGSFHAFHAAVCLAHICTSGMSVDASTKDALRRELQGSLEIFEQMAKTGMSAVCQKAAPVLKKLLYVPQLTTFLKLTETSGMITPQESQHPAPSMAPDSPAHQTAVNSHQSGLEFLEEPIDNLAPQQWLSPSTMGWEEWETFLENNSIANVL</sequence>
<evidence type="ECO:0008006" key="6">
    <source>
        <dbReference type="Google" id="ProtNLM"/>
    </source>
</evidence>
<feature type="region of interest" description="Disordered" evidence="3">
    <location>
        <begin position="134"/>
        <end position="162"/>
    </location>
</feature>
<accession>A0A428TNZ7</accession>
<proteinExistence type="predicted"/>
<feature type="region of interest" description="Disordered" evidence="3">
    <location>
        <begin position="644"/>
        <end position="666"/>
    </location>
</feature>
<feature type="region of interest" description="Disordered" evidence="3">
    <location>
        <begin position="174"/>
        <end position="210"/>
    </location>
</feature>
<comment type="subcellular location">
    <subcellularLocation>
        <location evidence="1">Nucleus</location>
    </subcellularLocation>
</comment>
<dbReference type="PANTHER" id="PTHR31001:SF40">
    <property type="entry name" value="ZN(II)2CYS6 TRANSCRIPTION FACTOR (EUROFUNG)"/>
    <property type="match status" value="1"/>
</dbReference>
<dbReference type="Proteomes" id="UP000288429">
    <property type="component" value="Unassembled WGS sequence"/>
</dbReference>
<evidence type="ECO:0000256" key="3">
    <source>
        <dbReference type="SAM" id="MobiDB-lite"/>
    </source>
</evidence>
<dbReference type="AlphaFoldDB" id="A0A428TNZ7"/>
<dbReference type="InterPro" id="IPR050613">
    <property type="entry name" value="Sec_Metabolite_Reg"/>
</dbReference>
<evidence type="ECO:0000256" key="1">
    <source>
        <dbReference type="ARBA" id="ARBA00004123"/>
    </source>
</evidence>
<evidence type="ECO:0000313" key="4">
    <source>
        <dbReference type="EMBL" id="RSM03751.1"/>
    </source>
</evidence>
<dbReference type="EMBL" id="NIZV01000159">
    <property type="protein sequence ID" value="RSM03751.1"/>
    <property type="molecule type" value="Genomic_DNA"/>
</dbReference>
<evidence type="ECO:0000256" key="2">
    <source>
        <dbReference type="ARBA" id="ARBA00023242"/>
    </source>
</evidence>
<feature type="compositionally biased region" description="Pro residues" evidence="3">
    <location>
        <begin position="140"/>
        <end position="153"/>
    </location>
</feature>
<feature type="compositionally biased region" description="Polar residues" evidence="3">
    <location>
        <begin position="186"/>
        <end position="203"/>
    </location>
</feature>
<dbReference type="PANTHER" id="PTHR31001">
    <property type="entry name" value="UNCHARACTERIZED TRANSCRIPTIONAL REGULATORY PROTEIN"/>
    <property type="match status" value="1"/>
</dbReference>
<dbReference type="CDD" id="cd12148">
    <property type="entry name" value="fungal_TF_MHR"/>
    <property type="match status" value="1"/>
</dbReference>
<protein>
    <recommendedName>
        <fullName evidence="6">Transcription factor domain-containing protein</fullName>
    </recommendedName>
</protein>
<gene>
    <name evidence="4" type="ORF">CDV31_010370</name>
</gene>
<organism evidence="4 5">
    <name type="scientific">Fusarium ambrosium</name>
    <dbReference type="NCBI Taxonomy" id="131363"/>
    <lineage>
        <taxon>Eukaryota</taxon>
        <taxon>Fungi</taxon>
        <taxon>Dikarya</taxon>
        <taxon>Ascomycota</taxon>
        <taxon>Pezizomycotina</taxon>
        <taxon>Sordariomycetes</taxon>
        <taxon>Hypocreomycetidae</taxon>
        <taxon>Hypocreales</taxon>
        <taxon>Nectriaceae</taxon>
        <taxon>Fusarium</taxon>
        <taxon>Fusarium solani species complex</taxon>
    </lineage>
</organism>
<comment type="caution">
    <text evidence="4">The sequence shown here is derived from an EMBL/GenBank/DDBJ whole genome shotgun (WGS) entry which is preliminary data.</text>
</comment>
<keyword evidence="2" id="KW-0539">Nucleus</keyword>
<evidence type="ECO:0000313" key="5">
    <source>
        <dbReference type="Proteomes" id="UP000288429"/>
    </source>
</evidence>